<feature type="region of interest" description="Disordered" evidence="7">
    <location>
        <begin position="206"/>
        <end position="228"/>
    </location>
</feature>
<dbReference type="Gene3D" id="3.80.10.10">
    <property type="entry name" value="Ribonuclease Inhibitor"/>
    <property type="match status" value="2"/>
</dbReference>
<name>A0AAV1F593_XYRNO</name>
<organism evidence="9 10">
    <name type="scientific">Xyrichtys novacula</name>
    <name type="common">Pearly razorfish</name>
    <name type="synonym">Hemipteronotus novacula</name>
    <dbReference type="NCBI Taxonomy" id="13765"/>
    <lineage>
        <taxon>Eukaryota</taxon>
        <taxon>Metazoa</taxon>
        <taxon>Chordata</taxon>
        <taxon>Craniata</taxon>
        <taxon>Vertebrata</taxon>
        <taxon>Euteleostomi</taxon>
        <taxon>Actinopterygii</taxon>
        <taxon>Neopterygii</taxon>
        <taxon>Teleostei</taxon>
        <taxon>Neoteleostei</taxon>
        <taxon>Acanthomorphata</taxon>
        <taxon>Eupercaria</taxon>
        <taxon>Labriformes</taxon>
        <taxon>Labridae</taxon>
        <taxon>Xyrichtys</taxon>
    </lineage>
</organism>
<dbReference type="PROSITE" id="PS50837">
    <property type="entry name" value="NACHT"/>
    <property type="match status" value="1"/>
</dbReference>
<dbReference type="InterPro" id="IPR007111">
    <property type="entry name" value="NACHT_NTPase"/>
</dbReference>
<keyword evidence="4" id="KW-0677">Repeat</keyword>
<feature type="compositionally biased region" description="Basic and acidic residues" evidence="7">
    <location>
        <begin position="118"/>
        <end position="127"/>
    </location>
</feature>
<dbReference type="InterPro" id="IPR041267">
    <property type="entry name" value="NLRP_HD2"/>
</dbReference>
<protein>
    <submittedName>
        <fullName evidence="9">Protein NLRC3-like</fullName>
    </submittedName>
</protein>
<evidence type="ECO:0000256" key="1">
    <source>
        <dbReference type="ARBA" id="ARBA00004496"/>
    </source>
</evidence>
<dbReference type="Pfam" id="PF13516">
    <property type="entry name" value="LRR_6"/>
    <property type="match status" value="3"/>
</dbReference>
<evidence type="ECO:0000313" key="9">
    <source>
        <dbReference type="EMBL" id="CAJ1055906.1"/>
    </source>
</evidence>
<dbReference type="GO" id="GO:0005524">
    <property type="term" value="F:ATP binding"/>
    <property type="evidence" value="ECO:0007669"/>
    <property type="project" value="UniProtKB-KW"/>
</dbReference>
<dbReference type="AlphaFoldDB" id="A0AAV1F593"/>
<feature type="compositionally biased region" description="Acidic residues" evidence="7">
    <location>
        <begin position="210"/>
        <end position="224"/>
    </location>
</feature>
<evidence type="ECO:0000256" key="2">
    <source>
        <dbReference type="ARBA" id="ARBA00022490"/>
    </source>
</evidence>
<dbReference type="SMART" id="SM01288">
    <property type="entry name" value="FISNA"/>
    <property type="match status" value="1"/>
</dbReference>
<keyword evidence="3" id="KW-0433">Leucine-rich repeat</keyword>
<dbReference type="InterPro" id="IPR001611">
    <property type="entry name" value="Leu-rich_rpt"/>
</dbReference>
<evidence type="ECO:0000313" key="10">
    <source>
        <dbReference type="Proteomes" id="UP001178508"/>
    </source>
</evidence>
<dbReference type="InterPro" id="IPR051261">
    <property type="entry name" value="NLR"/>
</dbReference>
<evidence type="ECO:0000256" key="7">
    <source>
        <dbReference type="SAM" id="MobiDB-lite"/>
    </source>
</evidence>
<dbReference type="Pfam" id="PF14484">
    <property type="entry name" value="FISNA"/>
    <property type="match status" value="1"/>
</dbReference>
<dbReference type="FunFam" id="3.40.50.300:FF:001524">
    <property type="entry name" value="Si:dkey-126g1.7"/>
    <property type="match status" value="1"/>
</dbReference>
<accession>A0AAV1F593</accession>
<evidence type="ECO:0000256" key="3">
    <source>
        <dbReference type="ARBA" id="ARBA00022614"/>
    </source>
</evidence>
<evidence type="ECO:0000256" key="4">
    <source>
        <dbReference type="ARBA" id="ARBA00022737"/>
    </source>
</evidence>
<dbReference type="InterPro" id="IPR027417">
    <property type="entry name" value="P-loop_NTPase"/>
</dbReference>
<dbReference type="PROSITE" id="PS51450">
    <property type="entry name" value="LRR"/>
    <property type="match status" value="2"/>
</dbReference>
<reference evidence="9" key="1">
    <citation type="submission" date="2023-08" db="EMBL/GenBank/DDBJ databases">
        <authorList>
            <person name="Alioto T."/>
            <person name="Alioto T."/>
            <person name="Gomez Garrido J."/>
        </authorList>
    </citation>
    <scope>NUCLEOTIDE SEQUENCE</scope>
</reference>
<dbReference type="Pfam" id="PF17779">
    <property type="entry name" value="WHD_NOD2"/>
    <property type="match status" value="1"/>
</dbReference>
<evidence type="ECO:0000259" key="8">
    <source>
        <dbReference type="PROSITE" id="PS50837"/>
    </source>
</evidence>
<evidence type="ECO:0000256" key="5">
    <source>
        <dbReference type="ARBA" id="ARBA00022741"/>
    </source>
</evidence>
<dbReference type="FunFam" id="3.80.10.10:FF:000100">
    <property type="entry name" value="Si:dkey-11n14.1"/>
    <property type="match status" value="1"/>
</dbReference>
<keyword evidence="6" id="KW-0067">ATP-binding</keyword>
<keyword evidence="2" id="KW-0963">Cytoplasm</keyword>
<keyword evidence="10" id="KW-1185">Reference proteome</keyword>
<evidence type="ECO:0000256" key="6">
    <source>
        <dbReference type="ARBA" id="ARBA00022840"/>
    </source>
</evidence>
<dbReference type="InterPro" id="IPR029495">
    <property type="entry name" value="NACHT-assoc"/>
</dbReference>
<feature type="region of interest" description="Disordered" evidence="7">
    <location>
        <begin position="41"/>
        <end position="99"/>
    </location>
</feature>
<dbReference type="InterPro" id="IPR032675">
    <property type="entry name" value="LRR_dom_sf"/>
</dbReference>
<dbReference type="SUPFAM" id="SSF52047">
    <property type="entry name" value="RNI-like"/>
    <property type="match status" value="1"/>
</dbReference>
<dbReference type="GO" id="GO:0005737">
    <property type="term" value="C:cytoplasm"/>
    <property type="evidence" value="ECO:0007669"/>
    <property type="project" value="UniProtKB-SubCell"/>
</dbReference>
<feature type="compositionally biased region" description="Basic and acidic residues" evidence="7">
    <location>
        <begin position="69"/>
        <end position="84"/>
    </location>
</feature>
<feature type="region of interest" description="Disordered" evidence="7">
    <location>
        <begin position="118"/>
        <end position="142"/>
    </location>
</feature>
<dbReference type="Gene3D" id="3.40.50.300">
    <property type="entry name" value="P-loop containing nucleotide triphosphate hydrolases"/>
    <property type="match status" value="1"/>
</dbReference>
<dbReference type="PANTHER" id="PTHR24106">
    <property type="entry name" value="NACHT, LRR AND CARD DOMAINS-CONTAINING"/>
    <property type="match status" value="1"/>
</dbReference>
<comment type="subcellular location">
    <subcellularLocation>
        <location evidence="1">Cytoplasm</location>
    </subcellularLocation>
</comment>
<proteinExistence type="predicted"/>
<sequence length="1034" mass="116422">MSNIKVEFIQQSNIQNFSFTIRSAAVSLFVFLLQVKQEVDLNSPGGGSAMNQSEDREEGAPPSKTTLWGEHESQTKVQRPEQQCRLDSPGPGPSCVSFKSDRSKDGFIDFKDGHQSDLQKVKHERPDSPGPGPSCVSLKSDRSKGGLIDFKEGEIYDEQRVQQQRSEVPIGQSAQQHQTQLDSIFMLLQENMISFVKEQLKEIQRVLGPDEPEGSESQREDEDEEQRRSREAFLKITVNFLRRMKQEELADCLQSRSAAPECRHKLKSNLKEKFQCVFEGIAKAGNPTLLNQIYTDLYITEGGTGEVNDEHEVRQIETASRRAERPETTIRQEDIFKGSPGRQEPIRTVMTKGVAGIGKTVLTQKWTLDWAEDKDNQDIHFTFPFTFRELNVLKEKKFSLVGLVHHFFTQTKEAGICSFQHFRVVFIFDGLDECRLPLDFHNNQVLTDVTESSSVDVLLTNLIRGNLLPSARLWITTRPAAANQIPPECVDMVTEVRGFTDPQKEEYFRKRFRDEEQASRIISHIKTSRSLHIMCHIPVFCWITATVLEDLLKTREGGELPKTLTQMYIHFLVVQSKLKNIKYDGGAETDPHWNKKSRKMIESLGKLAFEQLQKGNLIFYESDLTQCGMDIRAASVYSGVFTQIFREERGLYQDKVFCFIHLSVQEFLAALHVHLTFTNSGVNLMKEEQQTTSSISKIFSVKPKLKHLHQSAVDQALQSLNGHLDLFLRFLLGLSLQTNQNLLRGLLTHTGSSSQTSQGTVQYIKKKISKDLSAEKSINLFHCLNELNDCSLVEEIQQSLRSGRLSTKKLSPAQWSALVFILLSSEKDLDVFDLKKYSASEEGLLRLLPVVKASNKALFIGCNLSERSCEALSSVLSSQSSSLRELDLSNNDLQDSGVKLLSDGLKSPQCKLETLRFTGCNLSERSCEALSSVLSSQSSSLRELDLSNNDLQDSGVKLLSAGLKSPHWKLETLRLSGCLITEEGCASLASALSSNPSHLRELDLSYNHPGDSGVKLLSAGLEDPLWRLDTLRFL</sequence>
<keyword evidence="5" id="KW-0547">Nucleotide-binding</keyword>
<dbReference type="SMART" id="SM00368">
    <property type="entry name" value="LRR_RI"/>
    <property type="match status" value="5"/>
</dbReference>
<dbReference type="Proteomes" id="UP001178508">
    <property type="component" value="Chromosome 5"/>
</dbReference>
<dbReference type="EMBL" id="OY660868">
    <property type="protein sequence ID" value="CAJ1055906.1"/>
    <property type="molecule type" value="Genomic_DNA"/>
</dbReference>
<gene>
    <name evidence="9" type="ORF">XNOV1_A002666</name>
</gene>
<dbReference type="InterPro" id="IPR041075">
    <property type="entry name" value="NOD1/2_WH"/>
</dbReference>
<feature type="domain" description="NACHT" evidence="8">
    <location>
        <begin position="347"/>
        <end position="481"/>
    </location>
</feature>
<dbReference type="Pfam" id="PF05729">
    <property type="entry name" value="NACHT"/>
    <property type="match status" value="1"/>
</dbReference>
<dbReference type="Pfam" id="PF17776">
    <property type="entry name" value="NLRC4_HD2"/>
    <property type="match status" value="1"/>
</dbReference>